<feature type="domain" description="HepT-like" evidence="1">
    <location>
        <begin position="47"/>
        <end position="154"/>
    </location>
</feature>
<sequence>MAYNIQLLKADIADELVKIEMVVKEFNDVKKKIELPPEKVPNYDRGAVGYLLHNFYNGCENIFRSIARFFENDLGQSTWHKDLLKRMKMEISGYRPRVIDDELYARLDDFRAFRHKFRHAYAFELDWEREQIVARKLLPTSKMLKKQINHFLDQITEIDF</sequence>
<protein>
    <recommendedName>
        <fullName evidence="1">HepT-like domain-containing protein</fullName>
    </recommendedName>
</protein>
<evidence type="ECO:0000259" key="1">
    <source>
        <dbReference type="Pfam" id="PF20797"/>
    </source>
</evidence>
<evidence type="ECO:0000313" key="3">
    <source>
        <dbReference type="Proteomes" id="UP000425960"/>
    </source>
</evidence>
<dbReference type="AlphaFoldDB" id="A0A5K7ZNQ9"/>
<dbReference type="InterPro" id="IPR048769">
    <property type="entry name" value="HepT-like_dom"/>
</dbReference>
<name>A0A5K7ZNQ9_9BACT</name>
<dbReference type="Pfam" id="PF20797">
    <property type="entry name" value="HepT-like_2"/>
    <property type="match status" value="1"/>
</dbReference>
<dbReference type="Proteomes" id="UP000425960">
    <property type="component" value="Chromosome"/>
</dbReference>
<evidence type="ECO:0000313" key="2">
    <source>
        <dbReference type="EMBL" id="BBO81329.1"/>
    </source>
</evidence>
<organism evidence="2 3">
    <name type="scientific">Desulfosarcina ovata subsp. sediminis</name>
    <dbReference type="NCBI Taxonomy" id="885957"/>
    <lineage>
        <taxon>Bacteria</taxon>
        <taxon>Pseudomonadati</taxon>
        <taxon>Thermodesulfobacteriota</taxon>
        <taxon>Desulfobacteria</taxon>
        <taxon>Desulfobacterales</taxon>
        <taxon>Desulfosarcinaceae</taxon>
        <taxon>Desulfosarcina</taxon>
    </lineage>
</organism>
<reference evidence="2 3" key="1">
    <citation type="submission" date="2019-11" db="EMBL/GenBank/DDBJ databases">
        <title>Comparative genomics of hydrocarbon-degrading Desulfosarcina strains.</title>
        <authorList>
            <person name="Watanabe M."/>
            <person name="Kojima H."/>
            <person name="Fukui M."/>
        </authorList>
    </citation>
    <scope>NUCLEOTIDE SEQUENCE [LARGE SCALE GENOMIC DNA]</scope>
    <source>
        <strain evidence="2 3">28bB2T</strain>
    </source>
</reference>
<dbReference type="RefSeq" id="WP_155309857.1">
    <property type="nucleotide sequence ID" value="NZ_AP021876.1"/>
</dbReference>
<dbReference type="KEGG" id="dov:DSCO28_18950"/>
<gene>
    <name evidence="2" type="ORF">DSCO28_18950</name>
</gene>
<accession>A0A5K7ZNQ9</accession>
<dbReference type="EMBL" id="AP021876">
    <property type="protein sequence ID" value="BBO81329.1"/>
    <property type="molecule type" value="Genomic_DNA"/>
</dbReference>
<proteinExistence type="predicted"/>